<sequence length="39" mass="4373">MQFFFCYLPLESTILRFYTRACNGGVGCSDRLGATDCTD</sequence>
<dbReference type="EMBL" id="GBXM01018307">
    <property type="protein sequence ID" value="JAH90270.1"/>
    <property type="molecule type" value="Transcribed_RNA"/>
</dbReference>
<accession>A0A0E9WL35</accession>
<protein>
    <submittedName>
        <fullName evidence="1">Uncharacterized protein</fullName>
    </submittedName>
</protein>
<reference evidence="1" key="1">
    <citation type="submission" date="2014-11" db="EMBL/GenBank/DDBJ databases">
        <authorList>
            <person name="Amaro Gonzalez C."/>
        </authorList>
    </citation>
    <scope>NUCLEOTIDE SEQUENCE</scope>
</reference>
<reference evidence="1" key="2">
    <citation type="journal article" date="2015" name="Fish Shellfish Immunol.">
        <title>Early steps in the European eel (Anguilla anguilla)-Vibrio vulnificus interaction in the gills: Role of the RtxA13 toxin.</title>
        <authorList>
            <person name="Callol A."/>
            <person name="Pajuelo D."/>
            <person name="Ebbesson L."/>
            <person name="Teles M."/>
            <person name="MacKenzie S."/>
            <person name="Amaro C."/>
        </authorList>
    </citation>
    <scope>NUCLEOTIDE SEQUENCE</scope>
</reference>
<proteinExistence type="predicted"/>
<organism evidence="1">
    <name type="scientific">Anguilla anguilla</name>
    <name type="common">European freshwater eel</name>
    <name type="synonym">Muraena anguilla</name>
    <dbReference type="NCBI Taxonomy" id="7936"/>
    <lineage>
        <taxon>Eukaryota</taxon>
        <taxon>Metazoa</taxon>
        <taxon>Chordata</taxon>
        <taxon>Craniata</taxon>
        <taxon>Vertebrata</taxon>
        <taxon>Euteleostomi</taxon>
        <taxon>Actinopterygii</taxon>
        <taxon>Neopterygii</taxon>
        <taxon>Teleostei</taxon>
        <taxon>Anguilliformes</taxon>
        <taxon>Anguillidae</taxon>
        <taxon>Anguilla</taxon>
    </lineage>
</organism>
<name>A0A0E9WL35_ANGAN</name>
<dbReference type="AlphaFoldDB" id="A0A0E9WL35"/>
<evidence type="ECO:0000313" key="1">
    <source>
        <dbReference type="EMBL" id="JAH90270.1"/>
    </source>
</evidence>